<gene>
    <name evidence="1" type="ORF">METZ01_LOCUS178392</name>
</gene>
<proteinExistence type="predicted"/>
<evidence type="ECO:0000313" key="1">
    <source>
        <dbReference type="EMBL" id="SVB25538.1"/>
    </source>
</evidence>
<feature type="non-terminal residue" evidence="1">
    <location>
        <position position="1"/>
    </location>
</feature>
<sequence>IHYDIFTAFTQTPIYQSDIGGYFPR</sequence>
<reference evidence="1" key="1">
    <citation type="submission" date="2018-05" db="EMBL/GenBank/DDBJ databases">
        <authorList>
            <person name="Lanie J.A."/>
            <person name="Ng W.-L."/>
            <person name="Kazmierczak K.M."/>
            <person name="Andrzejewski T.M."/>
            <person name="Davidsen T.M."/>
            <person name="Wayne K.J."/>
            <person name="Tettelin H."/>
            <person name="Glass J.I."/>
            <person name="Rusch D."/>
            <person name="Podicherti R."/>
            <person name="Tsui H.-C.T."/>
            <person name="Winkler M.E."/>
        </authorList>
    </citation>
    <scope>NUCLEOTIDE SEQUENCE</scope>
</reference>
<organism evidence="1">
    <name type="scientific">marine metagenome</name>
    <dbReference type="NCBI Taxonomy" id="408172"/>
    <lineage>
        <taxon>unclassified sequences</taxon>
        <taxon>metagenomes</taxon>
        <taxon>ecological metagenomes</taxon>
    </lineage>
</organism>
<dbReference type="EMBL" id="UINC01034537">
    <property type="protein sequence ID" value="SVB25538.1"/>
    <property type="molecule type" value="Genomic_DNA"/>
</dbReference>
<accession>A0A382CH75</accession>
<protein>
    <submittedName>
        <fullName evidence="1">Uncharacterized protein</fullName>
    </submittedName>
</protein>
<name>A0A382CH75_9ZZZZ</name>
<dbReference type="AlphaFoldDB" id="A0A382CH75"/>